<dbReference type="InterPro" id="IPR029058">
    <property type="entry name" value="AB_hydrolase_fold"/>
</dbReference>
<keyword evidence="2 3" id="KW-0378">Hydrolase</keyword>
<accession>A0A4P6FBG8</accession>
<evidence type="ECO:0000259" key="5">
    <source>
        <dbReference type="Pfam" id="PF00135"/>
    </source>
</evidence>
<dbReference type="EMBL" id="CP035491">
    <property type="protein sequence ID" value="QAY73600.1"/>
    <property type="molecule type" value="Genomic_DNA"/>
</dbReference>
<dbReference type="Gene3D" id="3.40.50.1820">
    <property type="entry name" value="alpha/beta hydrolase"/>
    <property type="match status" value="1"/>
</dbReference>
<keyword evidence="4" id="KW-1133">Transmembrane helix</keyword>
<gene>
    <name evidence="6" type="ORF">ET445_09875</name>
</gene>
<keyword evidence="7" id="KW-1185">Reference proteome</keyword>
<dbReference type="Pfam" id="PF00135">
    <property type="entry name" value="COesterase"/>
    <property type="match status" value="1"/>
</dbReference>
<protein>
    <recommendedName>
        <fullName evidence="3">Carboxylic ester hydrolase</fullName>
        <ecNumber evidence="3">3.1.1.-</ecNumber>
    </recommendedName>
</protein>
<dbReference type="KEGG" id="agf:ET445_09875"/>
<evidence type="ECO:0000256" key="3">
    <source>
        <dbReference type="RuleBase" id="RU361235"/>
    </source>
</evidence>
<dbReference type="InterPro" id="IPR002018">
    <property type="entry name" value="CarbesteraseB"/>
</dbReference>
<dbReference type="InterPro" id="IPR019826">
    <property type="entry name" value="Carboxylesterase_B_AS"/>
</dbReference>
<dbReference type="GO" id="GO:0016787">
    <property type="term" value="F:hydrolase activity"/>
    <property type="evidence" value="ECO:0007669"/>
    <property type="project" value="UniProtKB-KW"/>
</dbReference>
<dbReference type="SUPFAM" id="SSF53474">
    <property type="entry name" value="alpha/beta-Hydrolases"/>
    <property type="match status" value="1"/>
</dbReference>
<dbReference type="PROSITE" id="PS00122">
    <property type="entry name" value="CARBOXYLESTERASE_B_1"/>
    <property type="match status" value="1"/>
</dbReference>
<keyword evidence="4" id="KW-0812">Transmembrane</keyword>
<feature type="transmembrane region" description="Helical" evidence="4">
    <location>
        <begin position="47"/>
        <end position="64"/>
    </location>
</feature>
<dbReference type="RefSeq" id="WP_129191024.1">
    <property type="nucleotide sequence ID" value="NZ_CP035491.1"/>
</dbReference>
<evidence type="ECO:0000313" key="6">
    <source>
        <dbReference type="EMBL" id="QAY73600.1"/>
    </source>
</evidence>
<organism evidence="6 7">
    <name type="scientific">Agromyces protaetiae</name>
    <dbReference type="NCBI Taxonomy" id="2509455"/>
    <lineage>
        <taxon>Bacteria</taxon>
        <taxon>Bacillati</taxon>
        <taxon>Actinomycetota</taxon>
        <taxon>Actinomycetes</taxon>
        <taxon>Micrococcales</taxon>
        <taxon>Microbacteriaceae</taxon>
        <taxon>Agromyces</taxon>
    </lineage>
</organism>
<sequence length="579" mass="60434">MNENRNPQDPPPFTASDALFGTESVDPRVAPDASHTLVATRARPARTFAVVAAVVGLLAGWSIVAPQIAHADEPDPASALVVSTDAGALQGIAGDGVNEFRGVPYAAPPTGDLRWRAPQAVTPWTDVREASVFSPVCPQDVPSPNGSSEDCLYLNVTAPAGAAASAGKLPVIVFIHGGGFSLGEGADYDATKLAKSGGGAVVVTINYRLGLLGFLAHPAFAEKPGGPAGNYGLMDQQAALKWVQRNIANFGGDPRNVTIDGQSAGGLSVLAQMVSPGAKGLFHRAIVESGAFAPKQRSLADAATEGQAIAAAAGCPDQSAACLRALPVETLLANAPKSFTPGVIDGAVIKESVLGAIAAGDFNRVPLINGTNTEEERLFALIHLSVTRGATIDLPPIDATNYESVLASNFGVSAQSAKRIAKEYPIAKYPRPELAFTAANSDANFSCPALLLDAAASLWVPTYGYDFNDDTAPERFIAPDWGLVATHQTELQYLFDLPNAYIAGELSADQEQLASAMREAWVTFAKTGSPATATQPWAKFDVLRHRTISLKSPTSAIETGFSSKHHCGFWAGIAITNLR</sequence>
<comment type="similarity">
    <text evidence="1 3">Belongs to the type-B carboxylesterase/lipase family.</text>
</comment>
<dbReference type="AlphaFoldDB" id="A0A4P6FBG8"/>
<dbReference type="InterPro" id="IPR050309">
    <property type="entry name" value="Type-B_Carboxylest/Lipase"/>
</dbReference>
<proteinExistence type="inferred from homology"/>
<feature type="domain" description="Carboxylesterase type B" evidence="5">
    <location>
        <begin position="80"/>
        <end position="570"/>
    </location>
</feature>
<evidence type="ECO:0000256" key="2">
    <source>
        <dbReference type="ARBA" id="ARBA00022801"/>
    </source>
</evidence>
<reference evidence="6 7" key="1">
    <citation type="submission" date="2019-01" db="EMBL/GenBank/DDBJ databases">
        <title>Genome sequencing of strain FW100M-8.</title>
        <authorList>
            <person name="Heo J."/>
            <person name="Kim S.-J."/>
            <person name="Kim J.-S."/>
            <person name="Hong S.-B."/>
            <person name="Kwon S.-W."/>
        </authorList>
    </citation>
    <scope>NUCLEOTIDE SEQUENCE [LARGE SCALE GENOMIC DNA]</scope>
    <source>
        <strain evidence="6 7">FW100M-8</strain>
    </source>
</reference>
<evidence type="ECO:0000313" key="7">
    <source>
        <dbReference type="Proteomes" id="UP000291259"/>
    </source>
</evidence>
<evidence type="ECO:0000256" key="1">
    <source>
        <dbReference type="ARBA" id="ARBA00005964"/>
    </source>
</evidence>
<dbReference type="OrthoDB" id="3199405at2"/>
<dbReference type="EC" id="3.1.1.-" evidence="3"/>
<dbReference type="PANTHER" id="PTHR11559">
    <property type="entry name" value="CARBOXYLESTERASE"/>
    <property type="match status" value="1"/>
</dbReference>
<evidence type="ECO:0000256" key="4">
    <source>
        <dbReference type="SAM" id="Phobius"/>
    </source>
</evidence>
<keyword evidence="4" id="KW-0472">Membrane</keyword>
<dbReference type="Proteomes" id="UP000291259">
    <property type="component" value="Chromosome"/>
</dbReference>
<name>A0A4P6FBG8_9MICO</name>